<sequence length="106" mass="12514">MVVDYKQIIVNVIARDDKQMNHYFKLFKFMLGEDKVTKVVKRSGSIDMHTDKIIMRFFVGTQGLRGYRAHYVINLIQNEQFHHEVALPMTNVWGLLDPEQYPELVD</sequence>
<name>A0A9X6YMT3_BACCE</name>
<dbReference type="AlphaFoldDB" id="A0A9X6YMT3"/>
<evidence type="ECO:0000313" key="1">
    <source>
        <dbReference type="EMBL" id="PEN97874.1"/>
    </source>
</evidence>
<protein>
    <submittedName>
        <fullName evidence="1">Uncharacterized protein</fullName>
    </submittedName>
</protein>
<gene>
    <name evidence="1" type="ORF">CN553_12620</name>
</gene>
<dbReference type="RefSeq" id="WP_098126449.1">
    <property type="nucleotide sequence ID" value="NZ_NUAN01000071.1"/>
</dbReference>
<comment type="caution">
    <text evidence="1">The sequence shown here is derived from an EMBL/GenBank/DDBJ whole genome shotgun (WGS) entry which is preliminary data.</text>
</comment>
<evidence type="ECO:0000313" key="2">
    <source>
        <dbReference type="Proteomes" id="UP000220691"/>
    </source>
</evidence>
<accession>A0A9X6YMT3</accession>
<organism evidence="1 2">
    <name type="scientific">Bacillus cereus</name>
    <dbReference type="NCBI Taxonomy" id="1396"/>
    <lineage>
        <taxon>Bacteria</taxon>
        <taxon>Bacillati</taxon>
        <taxon>Bacillota</taxon>
        <taxon>Bacilli</taxon>
        <taxon>Bacillales</taxon>
        <taxon>Bacillaceae</taxon>
        <taxon>Bacillus</taxon>
        <taxon>Bacillus cereus group</taxon>
    </lineage>
</organism>
<proteinExistence type="predicted"/>
<reference evidence="1 2" key="1">
    <citation type="submission" date="2017-09" db="EMBL/GenBank/DDBJ databases">
        <title>Large-scale bioinformatics analysis of Bacillus genomes uncovers conserved roles of natural products in bacterial physiology.</title>
        <authorList>
            <consortium name="Agbiome Team Llc"/>
            <person name="Bleich R.M."/>
            <person name="Kirk G.J."/>
            <person name="Santa Maria K.C."/>
            <person name="Allen S.E."/>
            <person name="Farag S."/>
            <person name="Shank E.A."/>
            <person name="Bowers A."/>
        </authorList>
    </citation>
    <scope>NUCLEOTIDE SEQUENCE [LARGE SCALE GENOMIC DNA]</scope>
    <source>
        <strain evidence="1 2">AFS027647</strain>
    </source>
</reference>
<dbReference type="Proteomes" id="UP000220691">
    <property type="component" value="Unassembled WGS sequence"/>
</dbReference>
<dbReference type="EMBL" id="NUAN01000071">
    <property type="protein sequence ID" value="PEN97874.1"/>
    <property type="molecule type" value="Genomic_DNA"/>
</dbReference>